<dbReference type="GO" id="GO:0009279">
    <property type="term" value="C:cell outer membrane"/>
    <property type="evidence" value="ECO:0007669"/>
    <property type="project" value="TreeGrafter"/>
</dbReference>
<dbReference type="Pfam" id="PF19838">
    <property type="entry name" value="LptD_2"/>
    <property type="match status" value="1"/>
</dbReference>
<dbReference type="EMBL" id="JAHCMY010000001">
    <property type="protein sequence ID" value="MBS9522756.1"/>
    <property type="molecule type" value="Genomic_DNA"/>
</dbReference>
<evidence type="ECO:0000313" key="2">
    <source>
        <dbReference type="EMBL" id="MBS9522756.1"/>
    </source>
</evidence>
<name>A0AAP2G379_9BACT</name>
<evidence type="ECO:0000313" key="3">
    <source>
        <dbReference type="Proteomes" id="UP001319104"/>
    </source>
</evidence>
<dbReference type="PANTHER" id="PTHR30189">
    <property type="entry name" value="LPS-ASSEMBLY PROTEIN"/>
    <property type="match status" value="1"/>
</dbReference>
<dbReference type="AlphaFoldDB" id="A0AAP2G379"/>
<dbReference type="GO" id="GO:1990351">
    <property type="term" value="C:transporter complex"/>
    <property type="evidence" value="ECO:0007669"/>
    <property type="project" value="TreeGrafter"/>
</dbReference>
<comment type="caution">
    <text evidence="2">The sequence shown here is derived from an EMBL/GenBank/DDBJ whole genome shotgun (WGS) entry which is preliminary data.</text>
</comment>
<dbReference type="Proteomes" id="UP001319104">
    <property type="component" value="Unassembled WGS sequence"/>
</dbReference>
<accession>A0AAP2G379</accession>
<organism evidence="2 3">
    <name type="scientific">Litoribacter ruber</name>
    <dbReference type="NCBI Taxonomy" id="702568"/>
    <lineage>
        <taxon>Bacteria</taxon>
        <taxon>Pseudomonadati</taxon>
        <taxon>Bacteroidota</taxon>
        <taxon>Cytophagia</taxon>
        <taxon>Cytophagales</taxon>
        <taxon>Cyclobacteriaceae</taxon>
        <taxon>Litoribacter</taxon>
    </lineage>
</organism>
<evidence type="ECO:0000259" key="1">
    <source>
        <dbReference type="Pfam" id="PF19838"/>
    </source>
</evidence>
<feature type="domain" description="LPS-assembly protein LptD central" evidence="1">
    <location>
        <begin position="229"/>
        <end position="731"/>
    </location>
</feature>
<gene>
    <name evidence="2" type="ORF">KI659_01895</name>
</gene>
<dbReference type="InterPro" id="IPR050218">
    <property type="entry name" value="LptD"/>
</dbReference>
<reference evidence="2 3" key="1">
    <citation type="submission" date="2021-05" db="EMBL/GenBank/DDBJ databases">
        <authorList>
            <person name="Zhang Z.D."/>
            <person name="Osman G."/>
        </authorList>
    </citation>
    <scope>NUCLEOTIDE SEQUENCE [LARGE SCALE GENOMIC DNA]</scope>
    <source>
        <strain evidence="2 3">KCTC 32217</strain>
    </source>
</reference>
<dbReference type="PANTHER" id="PTHR30189:SF1">
    <property type="entry name" value="LPS-ASSEMBLY PROTEIN LPTD"/>
    <property type="match status" value="1"/>
</dbReference>
<protein>
    <submittedName>
        <fullName evidence="2">LPS-assembly protein LptD</fullName>
    </submittedName>
</protein>
<sequence>MQKYRFLFLSFIFLFLLDLDAFGQDRRGRRLPEMRVTAPDTVINPNLLPEPAWPDSIPIPGPDTLPDGTDTTTVVPKGDIQTQIDYYAEDSIITDFTSNKVYLYNDAWFEYGNIRLDADYIVIDWEKSELFASGITDSLGAIQGNPIFKEGPATYEIRKEMRYNFKTQKAIISDVVTEQDEGFLRGQTVKKDDDGSVYLSNGFYTTCNLAEPHWHIASGKIKSIRGKHVVAGPFNLHFNNIPTPLGLPFGIIPDQQEKASGILFPTYGEEQIRGFFLRDFGYYFAFNDYIHTRLTGEIFSKGGYGAKAATLYRKRYRFSGGFNFDYQRFQSPETEEFQVDYNEFWVNWQHTPESRGNSRFSASVNAGTTTYNNAVVNPVNFARNINAEFTSNIAYSKTFAGTPFSMSVNLRHSQNIQTDEVRVVLPDIAVNMNRQNPFRNVQFEPLKTLNIAWNFNAQNSINNLIVNPLGVNTQPQFQEPDPFDPFQGIDPLTGPPVLPFNFANLPQLLREADNGFRHTVPITSNFTLFRYFTGTAGFNYTELWYLNQIDYFYNAEEQRVDQIRSDGFNRAGFYNSSFNLSTNIYGFYTFRKGGKVEAVRHHMQPTFGFSYSPNFADPRFGYFQEVQVDETGRTQFFSRYQGAIFGGPPLGEARSLNLSIRNVVEAKIKTSNDTTGNEETKKVPVLQTLNIASNYNMAADSFNLAPININTRTAFFDQRLSVFLSATMDPYATRTVTNAQGQQAERRVNDFAWNRGQGIGRLRNATLNLNGSINPSQTEKSPGERRDEITNDFMAQGGVMNEFTQNEIDRIVADPSQYIDWAIPWNLTFGYNLSYNRAFTGVTNVTQALNVSGDVSFSEKWKINFNTGYDLSTAQVTQSMIGIARDLHCWQMNVNWIPFGRFTSYNIDIRVKSSILQDLKVSRRRSFFDSFR</sequence>
<proteinExistence type="predicted"/>
<dbReference type="InterPro" id="IPR045659">
    <property type="entry name" value="LptD_2"/>
</dbReference>
<keyword evidence="3" id="KW-1185">Reference proteome</keyword>